<keyword evidence="1" id="KW-0812">Transmembrane</keyword>
<evidence type="ECO:0000256" key="1">
    <source>
        <dbReference type="SAM" id="Phobius"/>
    </source>
</evidence>
<feature type="transmembrane region" description="Helical" evidence="1">
    <location>
        <begin position="37"/>
        <end position="56"/>
    </location>
</feature>
<keyword evidence="3" id="KW-1185">Reference proteome</keyword>
<feature type="transmembrane region" description="Helical" evidence="1">
    <location>
        <begin position="12"/>
        <end position="31"/>
    </location>
</feature>
<proteinExistence type="predicted"/>
<name>A0A397U8X6_9GLOM</name>
<organism evidence="2 3">
    <name type="scientific">Gigaspora rosea</name>
    <dbReference type="NCBI Taxonomy" id="44941"/>
    <lineage>
        <taxon>Eukaryota</taxon>
        <taxon>Fungi</taxon>
        <taxon>Fungi incertae sedis</taxon>
        <taxon>Mucoromycota</taxon>
        <taxon>Glomeromycotina</taxon>
        <taxon>Glomeromycetes</taxon>
        <taxon>Diversisporales</taxon>
        <taxon>Gigasporaceae</taxon>
        <taxon>Gigaspora</taxon>
    </lineage>
</organism>
<evidence type="ECO:0000313" key="2">
    <source>
        <dbReference type="EMBL" id="RIB06171.1"/>
    </source>
</evidence>
<protein>
    <submittedName>
        <fullName evidence="2">Uncharacterized protein</fullName>
    </submittedName>
</protein>
<reference evidence="2 3" key="1">
    <citation type="submission" date="2018-06" db="EMBL/GenBank/DDBJ databases">
        <title>Comparative genomics reveals the genomic features of Rhizophagus irregularis, R. cerebriforme, R. diaphanum and Gigaspora rosea, and their symbiotic lifestyle signature.</title>
        <authorList>
            <person name="Morin E."/>
            <person name="San Clemente H."/>
            <person name="Chen E.C.H."/>
            <person name="De La Providencia I."/>
            <person name="Hainaut M."/>
            <person name="Kuo A."/>
            <person name="Kohler A."/>
            <person name="Murat C."/>
            <person name="Tang N."/>
            <person name="Roy S."/>
            <person name="Loubradou J."/>
            <person name="Henrissat B."/>
            <person name="Grigoriev I.V."/>
            <person name="Corradi N."/>
            <person name="Roux C."/>
            <person name="Martin F.M."/>
        </authorList>
    </citation>
    <scope>NUCLEOTIDE SEQUENCE [LARGE SCALE GENOMIC DNA]</scope>
    <source>
        <strain evidence="2 3">DAOM 194757</strain>
    </source>
</reference>
<dbReference type="EMBL" id="QKWP01001857">
    <property type="protein sequence ID" value="RIB06171.1"/>
    <property type="molecule type" value="Genomic_DNA"/>
</dbReference>
<evidence type="ECO:0000313" key="3">
    <source>
        <dbReference type="Proteomes" id="UP000266673"/>
    </source>
</evidence>
<comment type="caution">
    <text evidence="2">The sequence shown here is derived from an EMBL/GenBank/DDBJ whole genome shotgun (WGS) entry which is preliminary data.</text>
</comment>
<keyword evidence="1" id="KW-0472">Membrane</keyword>
<accession>A0A397U8X6</accession>
<keyword evidence="1" id="KW-1133">Transmembrane helix</keyword>
<sequence>MFAFVLLDNWLNLLCSLNSCCSFLLVLNVLALDSLMLNILVLEAVFEFCEAINFFTRLSLLLNTYSIYCNDKSY</sequence>
<dbReference type="AlphaFoldDB" id="A0A397U8X6"/>
<dbReference type="Proteomes" id="UP000266673">
    <property type="component" value="Unassembled WGS sequence"/>
</dbReference>
<gene>
    <name evidence="2" type="ORF">C2G38_534491</name>
</gene>